<keyword evidence="3 6" id="KW-0812">Transmembrane</keyword>
<evidence type="ECO:0000256" key="4">
    <source>
        <dbReference type="ARBA" id="ARBA00022989"/>
    </source>
</evidence>
<evidence type="ECO:0000256" key="6">
    <source>
        <dbReference type="SAM" id="Phobius"/>
    </source>
</evidence>
<dbReference type="RefSeq" id="WP_013103659.1">
    <property type="nucleotide sequence ID" value="NZ_CP037939.1"/>
</dbReference>
<feature type="transmembrane region" description="Helical" evidence="6">
    <location>
        <begin position="37"/>
        <end position="58"/>
    </location>
</feature>
<evidence type="ECO:0000256" key="1">
    <source>
        <dbReference type="ARBA" id="ARBA00004651"/>
    </source>
</evidence>
<dbReference type="InterPro" id="IPR017039">
    <property type="entry name" value="Virul_fac_BrkB"/>
</dbReference>
<protein>
    <submittedName>
        <fullName evidence="7">YihY/virulence factor BrkB family protein</fullName>
    </submittedName>
</protein>
<accession>A0ABX5SND6</accession>
<feature type="transmembrane region" description="Helical" evidence="6">
    <location>
        <begin position="249"/>
        <end position="270"/>
    </location>
</feature>
<dbReference type="PANTHER" id="PTHR30213">
    <property type="entry name" value="INNER MEMBRANE PROTEIN YHJD"/>
    <property type="match status" value="1"/>
</dbReference>
<sequence>MIKQAKQYWQVLDKRFKLSTLGDLLTRAQINYVGPTFAYYVLLTVFPMLISVAIIISITNVSQTDLMTAIQSVLPSNIEQIVTPILRSVLSSKSTSWLSFSILLTLWTVSRVIAVFRLSFNRIAGVEERISNLLTRVWSFIWLLIIIAVFGVLMVGSNILTIVIQQLPDNHWTFFLTHQSHWLIWLGMWLALTLMNYLLPTKEGRAPFRFVAIGSLIEVGMLNLLNVGFTWYTKFGLKQYDFYQSMSSIIVVLIWLNLIATVLVIGYVLIQWMTILKNEWHQ</sequence>
<keyword evidence="5 6" id="KW-0472">Membrane</keyword>
<evidence type="ECO:0000256" key="5">
    <source>
        <dbReference type="ARBA" id="ARBA00023136"/>
    </source>
</evidence>
<reference evidence="7 8" key="1">
    <citation type="submission" date="2019-03" db="EMBL/GenBank/DDBJ databases">
        <title>Complete Genome Sequence of Leuconostoc kimchii strain NKJ218 Isolated from Homemade Kimchi.</title>
        <authorList>
            <person name="Jung J.Y."/>
            <person name="Jin H.M."/>
            <person name="Jung J.-W."/>
            <person name="Lee S.-Y."/>
            <person name="Ryu B.-G."/>
            <person name="Han S.-S."/>
            <person name="Kang H.K."/>
            <person name="Choi H.W."/>
            <person name="Chung E.J."/>
            <person name="Choi K.-M."/>
        </authorList>
    </citation>
    <scope>NUCLEOTIDE SEQUENCE [LARGE SCALE GENOMIC DNA]</scope>
    <source>
        <strain evidence="7 8">NKJ218</strain>
    </source>
</reference>
<dbReference type="Proteomes" id="UP000295756">
    <property type="component" value="Chromosome"/>
</dbReference>
<name>A0ABX5SND6_9LACO</name>
<dbReference type="Pfam" id="PF03631">
    <property type="entry name" value="Virul_fac_BrkB"/>
    <property type="match status" value="1"/>
</dbReference>
<evidence type="ECO:0000313" key="8">
    <source>
        <dbReference type="Proteomes" id="UP000295756"/>
    </source>
</evidence>
<dbReference type="EMBL" id="CP037939">
    <property type="protein sequence ID" value="QBR48056.1"/>
    <property type="molecule type" value="Genomic_DNA"/>
</dbReference>
<comment type="subcellular location">
    <subcellularLocation>
        <location evidence="1">Cell membrane</location>
        <topology evidence="1">Multi-pass membrane protein</topology>
    </subcellularLocation>
</comment>
<keyword evidence="4 6" id="KW-1133">Transmembrane helix</keyword>
<feature type="transmembrane region" description="Helical" evidence="6">
    <location>
        <begin position="211"/>
        <end position="229"/>
    </location>
</feature>
<keyword evidence="8" id="KW-1185">Reference proteome</keyword>
<dbReference type="PANTHER" id="PTHR30213:SF0">
    <property type="entry name" value="UPF0761 MEMBRANE PROTEIN YIHY"/>
    <property type="match status" value="1"/>
</dbReference>
<evidence type="ECO:0000256" key="2">
    <source>
        <dbReference type="ARBA" id="ARBA00022475"/>
    </source>
</evidence>
<evidence type="ECO:0000256" key="3">
    <source>
        <dbReference type="ARBA" id="ARBA00022692"/>
    </source>
</evidence>
<evidence type="ECO:0000313" key="7">
    <source>
        <dbReference type="EMBL" id="QBR48056.1"/>
    </source>
</evidence>
<proteinExistence type="predicted"/>
<gene>
    <name evidence="7" type="ORF">EW139_07920</name>
</gene>
<keyword evidence="2" id="KW-1003">Cell membrane</keyword>
<feature type="transmembrane region" description="Helical" evidence="6">
    <location>
        <begin position="97"/>
        <end position="116"/>
    </location>
</feature>
<feature type="transmembrane region" description="Helical" evidence="6">
    <location>
        <begin position="137"/>
        <end position="162"/>
    </location>
</feature>
<organism evidence="7 8">
    <name type="scientific">Leuconostoc kimchii</name>
    <dbReference type="NCBI Taxonomy" id="136609"/>
    <lineage>
        <taxon>Bacteria</taxon>
        <taxon>Bacillati</taxon>
        <taxon>Bacillota</taxon>
        <taxon>Bacilli</taxon>
        <taxon>Lactobacillales</taxon>
        <taxon>Lactobacillaceae</taxon>
        <taxon>Leuconostoc</taxon>
    </lineage>
</organism>
<feature type="transmembrane region" description="Helical" evidence="6">
    <location>
        <begin position="182"/>
        <end position="199"/>
    </location>
</feature>
<dbReference type="PIRSF" id="PIRSF035875">
    <property type="entry name" value="RNase_BN"/>
    <property type="match status" value="1"/>
</dbReference>